<organism evidence="2 3">
    <name type="scientific">Candidatus Berkelbacteria bacterium RBG_13_40_8</name>
    <dbReference type="NCBI Taxonomy" id="1797467"/>
    <lineage>
        <taxon>Bacteria</taxon>
        <taxon>Candidatus Berkelbacteria</taxon>
    </lineage>
</organism>
<dbReference type="Proteomes" id="UP000178764">
    <property type="component" value="Unassembled WGS sequence"/>
</dbReference>
<evidence type="ECO:0000313" key="2">
    <source>
        <dbReference type="EMBL" id="OGD57116.1"/>
    </source>
</evidence>
<dbReference type="EMBL" id="MEZT01000005">
    <property type="protein sequence ID" value="OGD57116.1"/>
    <property type="molecule type" value="Genomic_DNA"/>
</dbReference>
<feature type="transmembrane region" description="Helical" evidence="1">
    <location>
        <begin position="29"/>
        <end position="50"/>
    </location>
</feature>
<accession>A0A1F5DPZ7</accession>
<evidence type="ECO:0000256" key="1">
    <source>
        <dbReference type="SAM" id="Phobius"/>
    </source>
</evidence>
<protein>
    <submittedName>
        <fullName evidence="2">Uncharacterized protein</fullName>
    </submittedName>
</protein>
<keyword evidence="1" id="KW-0812">Transmembrane</keyword>
<evidence type="ECO:0000313" key="3">
    <source>
        <dbReference type="Proteomes" id="UP000178764"/>
    </source>
</evidence>
<comment type="caution">
    <text evidence="2">The sequence shown here is derived from an EMBL/GenBank/DDBJ whole genome shotgun (WGS) entry which is preliminary data.</text>
</comment>
<sequence>MGLMAVEEQQRHRQMMAVAPPKKGLSKRFVVTSIIILLVLNLGVIGWFYFKIKASAESATTSSENATTFSSLTTAKLPDEDVAGQDLAGLEKYKGAVRTFYEKDLNSIILEYKINASPSLILNFYKSELTSQNWILQNSKTDYVLFVKEKAKIEILTLENKTDKITTFKIIFTPSQ</sequence>
<gene>
    <name evidence="2" type="ORF">A2V71_01630</name>
</gene>
<reference evidence="2 3" key="1">
    <citation type="journal article" date="2016" name="Nat. Commun.">
        <title>Thousands of microbial genomes shed light on interconnected biogeochemical processes in an aquifer system.</title>
        <authorList>
            <person name="Anantharaman K."/>
            <person name="Brown C.T."/>
            <person name="Hug L.A."/>
            <person name="Sharon I."/>
            <person name="Castelle C.J."/>
            <person name="Probst A.J."/>
            <person name="Thomas B.C."/>
            <person name="Singh A."/>
            <person name="Wilkins M.J."/>
            <person name="Karaoz U."/>
            <person name="Brodie E.L."/>
            <person name="Williams K.H."/>
            <person name="Hubbard S.S."/>
            <person name="Banfield J.F."/>
        </authorList>
    </citation>
    <scope>NUCLEOTIDE SEQUENCE [LARGE SCALE GENOMIC DNA]</scope>
</reference>
<keyword evidence="1" id="KW-1133">Transmembrane helix</keyword>
<keyword evidence="1" id="KW-0472">Membrane</keyword>
<name>A0A1F5DPZ7_9BACT</name>
<proteinExistence type="predicted"/>
<dbReference type="AlphaFoldDB" id="A0A1F5DPZ7"/>